<name>A0A9X2I1A4_9GAMM</name>
<sequence>MQPPVYVGFWRRFIAFLLDSLVILPVLIALTLQLHNRSGDWFSALIAGSENFWLNYGLPAAFTLLFWLIKSATPGKMIVNAVIVDADTLDPPSSWQLVVRYLAYYLSTLVLFLGFIWIALDRRKQGWHDKLAGTLVIERQR</sequence>
<gene>
    <name evidence="8" type="ORF">M6D89_15960</name>
</gene>
<comment type="subcellular location">
    <subcellularLocation>
        <location evidence="1">Cell membrane</location>
        <topology evidence="1">Multi-pass membrane protein</topology>
    </subcellularLocation>
</comment>
<feature type="transmembrane region" description="Helical" evidence="6">
    <location>
        <begin position="101"/>
        <end position="120"/>
    </location>
</feature>
<evidence type="ECO:0000256" key="2">
    <source>
        <dbReference type="ARBA" id="ARBA00022475"/>
    </source>
</evidence>
<feature type="domain" description="RDD" evidence="7">
    <location>
        <begin position="6"/>
        <end position="133"/>
    </location>
</feature>
<reference evidence="8" key="1">
    <citation type="submission" date="2022-05" db="EMBL/GenBank/DDBJ databases">
        <authorList>
            <person name="Sun H.-N."/>
        </authorList>
    </citation>
    <scope>NUCLEOTIDE SEQUENCE</scope>
    <source>
        <strain evidence="8">HB14</strain>
    </source>
</reference>
<dbReference type="RefSeq" id="WP_253969098.1">
    <property type="nucleotide sequence ID" value="NZ_JAMFTH010000007.1"/>
</dbReference>
<evidence type="ECO:0000313" key="8">
    <source>
        <dbReference type="EMBL" id="MCP8900804.1"/>
    </source>
</evidence>
<keyword evidence="5 6" id="KW-0472">Membrane</keyword>
<keyword evidence="3 6" id="KW-0812">Transmembrane</keyword>
<proteinExistence type="predicted"/>
<dbReference type="EMBL" id="JAMFTH010000007">
    <property type="protein sequence ID" value="MCP8900804.1"/>
    <property type="molecule type" value="Genomic_DNA"/>
</dbReference>
<evidence type="ECO:0000256" key="5">
    <source>
        <dbReference type="ARBA" id="ARBA00023136"/>
    </source>
</evidence>
<keyword evidence="2" id="KW-1003">Cell membrane</keyword>
<comment type="caution">
    <text evidence="8">The sequence shown here is derived from an EMBL/GenBank/DDBJ whole genome shotgun (WGS) entry which is preliminary data.</text>
</comment>
<dbReference type="InterPro" id="IPR010432">
    <property type="entry name" value="RDD"/>
</dbReference>
<feature type="transmembrane region" description="Helical" evidence="6">
    <location>
        <begin position="52"/>
        <end position="69"/>
    </location>
</feature>
<evidence type="ECO:0000259" key="7">
    <source>
        <dbReference type="Pfam" id="PF06271"/>
    </source>
</evidence>
<feature type="transmembrane region" description="Helical" evidence="6">
    <location>
        <begin position="12"/>
        <end position="32"/>
    </location>
</feature>
<evidence type="ECO:0000256" key="4">
    <source>
        <dbReference type="ARBA" id="ARBA00022989"/>
    </source>
</evidence>
<dbReference type="AlphaFoldDB" id="A0A9X2I1A4"/>
<dbReference type="InterPro" id="IPR051791">
    <property type="entry name" value="Pra-immunoreactive"/>
</dbReference>
<dbReference type="PANTHER" id="PTHR36115">
    <property type="entry name" value="PROLINE-RICH ANTIGEN HOMOLOG-RELATED"/>
    <property type="match status" value="1"/>
</dbReference>
<evidence type="ECO:0000256" key="6">
    <source>
        <dbReference type="SAM" id="Phobius"/>
    </source>
</evidence>
<keyword evidence="4 6" id="KW-1133">Transmembrane helix</keyword>
<dbReference type="GO" id="GO:0005886">
    <property type="term" value="C:plasma membrane"/>
    <property type="evidence" value="ECO:0007669"/>
    <property type="project" value="UniProtKB-SubCell"/>
</dbReference>
<dbReference type="Pfam" id="PF06271">
    <property type="entry name" value="RDD"/>
    <property type="match status" value="1"/>
</dbReference>
<evidence type="ECO:0000313" key="9">
    <source>
        <dbReference type="Proteomes" id="UP001139319"/>
    </source>
</evidence>
<dbReference type="Proteomes" id="UP001139319">
    <property type="component" value="Unassembled WGS sequence"/>
</dbReference>
<accession>A0A9X2I1A4</accession>
<reference evidence="8" key="2">
    <citation type="submission" date="2023-01" db="EMBL/GenBank/DDBJ databases">
        <title>Gilvimarinus xylanilyticus HB14 isolated from Caulerpa lentillifera aquaculture base in Hainan, China.</title>
        <authorList>
            <person name="Zhang Y.-J."/>
        </authorList>
    </citation>
    <scope>NUCLEOTIDE SEQUENCE</scope>
    <source>
        <strain evidence="8">HB14</strain>
    </source>
</reference>
<dbReference type="PANTHER" id="PTHR36115:SF4">
    <property type="entry name" value="MEMBRANE PROTEIN"/>
    <property type="match status" value="1"/>
</dbReference>
<evidence type="ECO:0000256" key="1">
    <source>
        <dbReference type="ARBA" id="ARBA00004651"/>
    </source>
</evidence>
<organism evidence="8 9">
    <name type="scientific">Gilvimarinus xylanilyticus</name>
    <dbReference type="NCBI Taxonomy" id="2944139"/>
    <lineage>
        <taxon>Bacteria</taxon>
        <taxon>Pseudomonadati</taxon>
        <taxon>Pseudomonadota</taxon>
        <taxon>Gammaproteobacteria</taxon>
        <taxon>Cellvibrionales</taxon>
        <taxon>Cellvibrionaceae</taxon>
        <taxon>Gilvimarinus</taxon>
    </lineage>
</organism>
<protein>
    <submittedName>
        <fullName evidence="8">RDD family protein</fullName>
    </submittedName>
</protein>
<keyword evidence="9" id="KW-1185">Reference proteome</keyword>
<evidence type="ECO:0000256" key="3">
    <source>
        <dbReference type="ARBA" id="ARBA00022692"/>
    </source>
</evidence>